<keyword evidence="2" id="KW-1185">Reference proteome</keyword>
<protein>
    <submittedName>
        <fullName evidence="1">Uncharacterized protein</fullName>
    </submittedName>
</protein>
<comment type="caution">
    <text evidence="1">The sequence shown here is derived from an EMBL/GenBank/DDBJ whole genome shotgun (WGS) entry which is preliminary data.</text>
</comment>
<proteinExistence type="predicted"/>
<sequence>MKDKNETRKIYYIDPFEDSIDEEVKLAAQSTMEENLVRFFEVMTAQLAMQGINYRTHPVERTIFYINEENSK</sequence>
<organism evidence="1 2">
    <name type="scientific">Marinigracilibium pacificum</name>
    <dbReference type="NCBI Taxonomy" id="2729599"/>
    <lineage>
        <taxon>Bacteria</taxon>
        <taxon>Pseudomonadati</taxon>
        <taxon>Bacteroidota</taxon>
        <taxon>Cytophagia</taxon>
        <taxon>Cytophagales</taxon>
        <taxon>Flammeovirgaceae</taxon>
        <taxon>Marinigracilibium</taxon>
    </lineage>
</organism>
<reference evidence="1 2" key="1">
    <citation type="submission" date="2020-04" db="EMBL/GenBank/DDBJ databases">
        <title>Flammeovirgaceae bacterium KN852 isolated from deep sea.</title>
        <authorList>
            <person name="Zhang D.-C."/>
        </authorList>
    </citation>
    <scope>NUCLEOTIDE SEQUENCE [LARGE SCALE GENOMIC DNA]</scope>
    <source>
        <strain evidence="1 2">KN852</strain>
    </source>
</reference>
<gene>
    <name evidence="1" type="ORF">HH304_18135</name>
</gene>
<dbReference type="RefSeq" id="WP_169684698.1">
    <property type="nucleotide sequence ID" value="NZ_JABBNU010000012.1"/>
</dbReference>
<dbReference type="EMBL" id="JABBNU010000012">
    <property type="protein sequence ID" value="NMM50334.1"/>
    <property type="molecule type" value="Genomic_DNA"/>
</dbReference>
<dbReference type="AlphaFoldDB" id="A0A848J7C3"/>
<name>A0A848J7C3_9BACT</name>
<dbReference type="Proteomes" id="UP000559010">
    <property type="component" value="Unassembled WGS sequence"/>
</dbReference>
<evidence type="ECO:0000313" key="1">
    <source>
        <dbReference type="EMBL" id="NMM50334.1"/>
    </source>
</evidence>
<accession>A0A848J7C3</accession>
<evidence type="ECO:0000313" key="2">
    <source>
        <dbReference type="Proteomes" id="UP000559010"/>
    </source>
</evidence>